<dbReference type="NCBIfam" id="TIGR02937">
    <property type="entry name" value="sigma70-ECF"/>
    <property type="match status" value="1"/>
</dbReference>
<dbReference type="EMBL" id="JAICCF010000007">
    <property type="protein sequence ID" value="MBW8688306.1"/>
    <property type="molecule type" value="Genomic_DNA"/>
</dbReference>
<dbReference type="Pfam" id="PF04542">
    <property type="entry name" value="Sigma70_r2"/>
    <property type="match status" value="1"/>
</dbReference>
<dbReference type="InterPro" id="IPR014284">
    <property type="entry name" value="RNA_pol_sigma-70_dom"/>
</dbReference>
<dbReference type="Gene3D" id="1.10.10.10">
    <property type="entry name" value="Winged helix-like DNA-binding domain superfamily/Winged helix DNA-binding domain"/>
    <property type="match status" value="1"/>
</dbReference>
<dbReference type="Pfam" id="PF08281">
    <property type="entry name" value="Sigma70_r4_2"/>
    <property type="match status" value="1"/>
</dbReference>
<dbReference type="PANTHER" id="PTHR43133:SF46">
    <property type="entry name" value="RNA POLYMERASE SIGMA-70 FACTOR ECF SUBFAMILY"/>
    <property type="match status" value="1"/>
</dbReference>
<comment type="caution">
    <text evidence="7">The sequence shown here is derived from an EMBL/GenBank/DDBJ whole genome shotgun (WGS) entry which is preliminary data.</text>
</comment>
<evidence type="ECO:0000256" key="1">
    <source>
        <dbReference type="ARBA" id="ARBA00010641"/>
    </source>
</evidence>
<dbReference type="InterPro" id="IPR013249">
    <property type="entry name" value="RNA_pol_sigma70_r4_t2"/>
</dbReference>
<dbReference type="Gene3D" id="1.10.1740.10">
    <property type="match status" value="1"/>
</dbReference>
<organism evidence="7 8">
    <name type="scientific">Chitinophaga rhizophila</name>
    <dbReference type="NCBI Taxonomy" id="2866212"/>
    <lineage>
        <taxon>Bacteria</taxon>
        <taxon>Pseudomonadati</taxon>
        <taxon>Bacteroidota</taxon>
        <taxon>Chitinophagia</taxon>
        <taxon>Chitinophagales</taxon>
        <taxon>Chitinophagaceae</taxon>
        <taxon>Chitinophaga</taxon>
    </lineage>
</organism>
<keyword evidence="4" id="KW-0804">Transcription</keyword>
<gene>
    <name evidence="7" type="ORF">K1Y79_28480</name>
</gene>
<dbReference type="InterPro" id="IPR013324">
    <property type="entry name" value="RNA_pol_sigma_r3/r4-like"/>
</dbReference>
<keyword evidence="3" id="KW-0731">Sigma factor</keyword>
<dbReference type="InterPro" id="IPR039425">
    <property type="entry name" value="RNA_pol_sigma-70-like"/>
</dbReference>
<dbReference type="Proteomes" id="UP000812961">
    <property type="component" value="Unassembled WGS sequence"/>
</dbReference>
<evidence type="ECO:0000313" key="7">
    <source>
        <dbReference type="EMBL" id="MBW8688306.1"/>
    </source>
</evidence>
<feature type="domain" description="RNA polymerase sigma-70 region 2" evidence="5">
    <location>
        <begin position="21"/>
        <end position="83"/>
    </location>
</feature>
<proteinExistence type="inferred from homology"/>
<evidence type="ECO:0000259" key="6">
    <source>
        <dbReference type="Pfam" id="PF08281"/>
    </source>
</evidence>
<feature type="domain" description="RNA polymerase sigma factor 70 region 4 type 2" evidence="6">
    <location>
        <begin position="120"/>
        <end position="171"/>
    </location>
</feature>
<dbReference type="InterPro" id="IPR036388">
    <property type="entry name" value="WH-like_DNA-bd_sf"/>
</dbReference>
<evidence type="ECO:0000313" key="8">
    <source>
        <dbReference type="Proteomes" id="UP000812961"/>
    </source>
</evidence>
<dbReference type="InterPro" id="IPR007627">
    <property type="entry name" value="RNA_pol_sigma70_r2"/>
</dbReference>
<sequence>MDAPALWRSMINGDQSAFLELYNEFYQPLYAFGFRVHGNAQLVKDCIHEVFCEIWSGRATLPLVQQPRAYLFTYVKRKILKEVKVLSINTDEVVDTQHGIEQSYEDMLVSAEQDAEMKTKLQHFMSQLSATQQAILRLKYYENLTYEQIAAQLSLQPRTVYNKLYEALKTMRQCLRVLLLPILLAMA</sequence>
<keyword evidence="8" id="KW-1185">Reference proteome</keyword>
<name>A0ABS7GLP9_9BACT</name>
<evidence type="ECO:0000256" key="2">
    <source>
        <dbReference type="ARBA" id="ARBA00023015"/>
    </source>
</evidence>
<evidence type="ECO:0000256" key="4">
    <source>
        <dbReference type="ARBA" id="ARBA00023163"/>
    </source>
</evidence>
<dbReference type="PANTHER" id="PTHR43133">
    <property type="entry name" value="RNA POLYMERASE ECF-TYPE SIGMA FACTO"/>
    <property type="match status" value="1"/>
</dbReference>
<dbReference type="InterPro" id="IPR013325">
    <property type="entry name" value="RNA_pol_sigma_r2"/>
</dbReference>
<protein>
    <submittedName>
        <fullName evidence="7">Sigma-70 family RNA polymerase sigma factor</fullName>
    </submittedName>
</protein>
<dbReference type="RefSeq" id="WP_220253633.1">
    <property type="nucleotide sequence ID" value="NZ_JAICCF010000007.1"/>
</dbReference>
<reference evidence="7 8" key="1">
    <citation type="submission" date="2021-08" db="EMBL/GenBank/DDBJ databases">
        <title>The genome sequence of Chitinophaga sp. B61.</title>
        <authorList>
            <person name="Zhang X."/>
        </authorList>
    </citation>
    <scope>NUCLEOTIDE SEQUENCE [LARGE SCALE GENOMIC DNA]</scope>
    <source>
        <strain evidence="7 8">B61</strain>
    </source>
</reference>
<evidence type="ECO:0000259" key="5">
    <source>
        <dbReference type="Pfam" id="PF04542"/>
    </source>
</evidence>
<comment type="similarity">
    <text evidence="1">Belongs to the sigma-70 factor family. ECF subfamily.</text>
</comment>
<dbReference type="CDD" id="cd06171">
    <property type="entry name" value="Sigma70_r4"/>
    <property type="match status" value="1"/>
</dbReference>
<evidence type="ECO:0000256" key="3">
    <source>
        <dbReference type="ARBA" id="ARBA00023082"/>
    </source>
</evidence>
<keyword evidence="2" id="KW-0805">Transcription regulation</keyword>
<dbReference type="SUPFAM" id="SSF88659">
    <property type="entry name" value="Sigma3 and sigma4 domains of RNA polymerase sigma factors"/>
    <property type="match status" value="1"/>
</dbReference>
<dbReference type="SUPFAM" id="SSF88946">
    <property type="entry name" value="Sigma2 domain of RNA polymerase sigma factors"/>
    <property type="match status" value="1"/>
</dbReference>
<accession>A0ABS7GLP9</accession>